<evidence type="ECO:0000256" key="1">
    <source>
        <dbReference type="SAM" id="Coils"/>
    </source>
</evidence>
<organism evidence="2 3">
    <name type="scientific">Ditylenchus dipsaci</name>
    <dbReference type="NCBI Taxonomy" id="166011"/>
    <lineage>
        <taxon>Eukaryota</taxon>
        <taxon>Metazoa</taxon>
        <taxon>Ecdysozoa</taxon>
        <taxon>Nematoda</taxon>
        <taxon>Chromadorea</taxon>
        <taxon>Rhabditida</taxon>
        <taxon>Tylenchina</taxon>
        <taxon>Tylenchomorpha</taxon>
        <taxon>Sphaerularioidea</taxon>
        <taxon>Anguinidae</taxon>
        <taxon>Anguininae</taxon>
        <taxon>Ditylenchus</taxon>
    </lineage>
</organism>
<keyword evidence="2" id="KW-1185">Reference proteome</keyword>
<evidence type="ECO:0000313" key="2">
    <source>
        <dbReference type="Proteomes" id="UP000887574"/>
    </source>
</evidence>
<protein>
    <submittedName>
        <fullName evidence="3">Uncharacterized protein</fullName>
    </submittedName>
</protein>
<keyword evidence="1" id="KW-0175">Coiled coil</keyword>
<dbReference type="Proteomes" id="UP000887574">
    <property type="component" value="Unplaced"/>
</dbReference>
<evidence type="ECO:0000313" key="3">
    <source>
        <dbReference type="WBParaSite" id="jg4344"/>
    </source>
</evidence>
<accession>A0A915EAP9</accession>
<dbReference type="Gene3D" id="1.20.5.1000">
    <property type="entry name" value="arf6 gtpase in complex with a specific effector, jip4"/>
    <property type="match status" value="1"/>
</dbReference>
<name>A0A915EAP9_9BILA</name>
<dbReference type="AlphaFoldDB" id="A0A915EAP9"/>
<reference evidence="3" key="1">
    <citation type="submission" date="2022-11" db="UniProtKB">
        <authorList>
            <consortium name="WormBaseParasite"/>
        </authorList>
    </citation>
    <scope>IDENTIFICATION</scope>
</reference>
<feature type="coiled-coil region" evidence="1">
    <location>
        <begin position="5"/>
        <end position="109"/>
    </location>
</feature>
<dbReference type="WBParaSite" id="jg4344">
    <property type="protein sequence ID" value="jg4344"/>
    <property type="gene ID" value="jg4344"/>
</dbReference>
<proteinExistence type="predicted"/>
<sequence>MKMKLEVVQQENQQLRKKLDELKGFENLQKDTAKQLAEKELNLDQLRRCFNEVVAEKDELIEQKNAEYKALEAKVDKLPTENASLKKQMADLHKKNDHLSRKCSELETLREQIEEFH</sequence>